<dbReference type="InterPro" id="IPR023210">
    <property type="entry name" value="NADP_OxRdtase_dom"/>
</dbReference>
<dbReference type="Pfam" id="PF00248">
    <property type="entry name" value="Aldo_ket_red"/>
    <property type="match status" value="1"/>
</dbReference>
<organism evidence="2">
    <name type="scientific">marine metagenome</name>
    <dbReference type="NCBI Taxonomy" id="408172"/>
    <lineage>
        <taxon>unclassified sequences</taxon>
        <taxon>metagenomes</taxon>
        <taxon>ecological metagenomes</taxon>
    </lineage>
</organism>
<dbReference type="SUPFAM" id="SSF51430">
    <property type="entry name" value="NAD(P)-linked oxidoreductase"/>
    <property type="match status" value="1"/>
</dbReference>
<dbReference type="InterPro" id="IPR053135">
    <property type="entry name" value="AKR2_Oxidoreductase"/>
</dbReference>
<dbReference type="PANTHER" id="PTHR43312:SF1">
    <property type="entry name" value="NADP-DEPENDENT OXIDOREDUCTASE DOMAIN-CONTAINING PROTEIN"/>
    <property type="match status" value="1"/>
</dbReference>
<name>A0A382DVP4_9ZZZZ</name>
<dbReference type="PANTHER" id="PTHR43312">
    <property type="entry name" value="D-THREO-ALDOSE 1-DEHYDROGENASE"/>
    <property type="match status" value="1"/>
</dbReference>
<reference evidence="2" key="1">
    <citation type="submission" date="2018-05" db="EMBL/GenBank/DDBJ databases">
        <authorList>
            <person name="Lanie J.A."/>
            <person name="Ng W.-L."/>
            <person name="Kazmierczak K.M."/>
            <person name="Andrzejewski T.M."/>
            <person name="Davidsen T.M."/>
            <person name="Wayne K.J."/>
            <person name="Tettelin H."/>
            <person name="Glass J.I."/>
            <person name="Rusch D."/>
            <person name="Podicherti R."/>
            <person name="Tsui H.-C.T."/>
            <person name="Winkler M.E."/>
        </authorList>
    </citation>
    <scope>NUCLEOTIDE SEQUENCE</scope>
</reference>
<evidence type="ECO:0000259" key="1">
    <source>
        <dbReference type="Pfam" id="PF00248"/>
    </source>
</evidence>
<feature type="domain" description="NADP-dependent oxidoreductase" evidence="1">
    <location>
        <begin position="17"/>
        <end position="200"/>
    </location>
</feature>
<proteinExistence type="predicted"/>
<dbReference type="AlphaFoldDB" id="A0A382DVP4"/>
<dbReference type="EMBL" id="UINC01041327">
    <property type="protein sequence ID" value="SVB42448.1"/>
    <property type="molecule type" value="Genomic_DNA"/>
</dbReference>
<protein>
    <recommendedName>
        <fullName evidence="1">NADP-dependent oxidoreductase domain-containing protein</fullName>
    </recommendedName>
</protein>
<sequence>METRRLGRTGHHSSVAILGGAAFATDSPETAKPFLAAALAAGINHLDIAPGYGLAERAVGPHLPALRERLFIADKTGETERDRARERLDKTLTRLQIDQLDLYQAHGVTSIDELDRRAEAFEVILDAREQGLTRFIGITGHDLGAPRAHLEAIRRYDVDTVMLPVYPRVWADPVYRADAEVLLEECAARDVGVMAIKAVAWRPWGDRRPDAMTWYEPHRTDEGIERGVRFALSTPGIHAFCTPSDPETARRAIGAAAHFAPISDDERTAVAEDAGGDESIFPLAGKAVSPWR</sequence>
<dbReference type="CDD" id="cd19100">
    <property type="entry name" value="AKR_unchar"/>
    <property type="match status" value="1"/>
</dbReference>
<gene>
    <name evidence="2" type="ORF">METZ01_LOCUS195302</name>
</gene>
<evidence type="ECO:0000313" key="2">
    <source>
        <dbReference type="EMBL" id="SVB42448.1"/>
    </source>
</evidence>
<dbReference type="Gene3D" id="3.20.20.100">
    <property type="entry name" value="NADP-dependent oxidoreductase domain"/>
    <property type="match status" value="1"/>
</dbReference>
<dbReference type="InterPro" id="IPR036812">
    <property type="entry name" value="NAD(P)_OxRdtase_dom_sf"/>
</dbReference>
<accession>A0A382DVP4</accession>